<reference evidence="2" key="1">
    <citation type="journal article" date="2014" name="Int. J. Syst. Evol. Microbiol.">
        <title>Complete genome of a new Firmicutes species belonging to the dominant human colonic microbiota ('Ruminococcus bicirculans') reveals two chromosomes and a selective capacity to utilize plant glucans.</title>
        <authorList>
            <consortium name="NISC Comparative Sequencing Program"/>
            <person name="Wegmann U."/>
            <person name="Louis P."/>
            <person name="Goesmann A."/>
            <person name="Henrissat B."/>
            <person name="Duncan S.H."/>
            <person name="Flint H.J."/>
        </authorList>
    </citation>
    <scope>NUCLEOTIDE SEQUENCE</scope>
    <source>
        <strain evidence="2">JCM 17810</strain>
    </source>
</reference>
<accession>A0ABP8L0P3</accession>
<evidence type="ECO:0000313" key="2">
    <source>
        <dbReference type="EMBL" id="GAA4420408.1"/>
    </source>
</evidence>
<sequence length="209" mass="22905">MLFDVCEADLYLNACATRKVRNRVVWTVLRRQRQYRSTMRWEALFEDLAGQLDAAERADDETLVAELTEAEAGRTSLADRIRARQGEHVRLRLRTGEDVVGLVLDAAPQWVLVGDRDRRTLAPLAAVQAAWPLGPVAPEAGVVERRLGMAHVLRVLAREGARVRVSCDGGAYTGWLTRVGADHVDLRPATGQAGPLTIALAAVVSFSTV</sequence>
<dbReference type="Proteomes" id="UP001500622">
    <property type="component" value="Unassembled WGS sequence"/>
</dbReference>
<reference evidence="2" key="3">
    <citation type="submission" date="2023-12" db="EMBL/GenBank/DDBJ databases">
        <authorList>
            <person name="Sun Q."/>
            <person name="Inoue M."/>
        </authorList>
    </citation>
    <scope>NUCLEOTIDE SEQUENCE</scope>
    <source>
        <strain evidence="2">JCM 17810</strain>
    </source>
</reference>
<organism evidence="2 3">
    <name type="scientific">Georgenia halophila</name>
    <dbReference type="NCBI Taxonomy" id="620889"/>
    <lineage>
        <taxon>Bacteria</taxon>
        <taxon>Bacillati</taxon>
        <taxon>Actinomycetota</taxon>
        <taxon>Actinomycetes</taxon>
        <taxon>Micrococcales</taxon>
        <taxon>Bogoriellaceae</taxon>
        <taxon>Georgenia</taxon>
    </lineage>
</organism>
<proteinExistence type="predicted"/>
<name>A0ABP8L0P3_9MICO</name>
<comment type="caution">
    <text evidence="2">The sequence shown here is derived from an EMBL/GenBank/DDBJ whole genome shotgun (WGS) entry which is preliminary data.</text>
</comment>
<keyword evidence="3" id="KW-1185">Reference proteome</keyword>
<evidence type="ECO:0000313" key="3">
    <source>
        <dbReference type="Proteomes" id="UP001500622"/>
    </source>
</evidence>
<dbReference type="EMBL" id="BAABGN010000004">
    <property type="protein sequence ID" value="GAA4420408.1"/>
    <property type="molecule type" value="Genomic_DNA"/>
</dbReference>
<dbReference type="EMBL" id="BAABGN010000002">
    <property type="protein sequence ID" value="GAA4416852.1"/>
    <property type="molecule type" value="Genomic_DNA"/>
</dbReference>
<reference evidence="3" key="2">
    <citation type="journal article" date="2019" name="Int. J. Syst. Evol. Microbiol.">
        <title>The Global Catalogue of Microorganisms (GCM) 10K type strain sequencing project: providing services to taxonomists for standard genome sequencing and annotation.</title>
        <authorList>
            <consortium name="The Broad Institute Genomics Platform"/>
            <consortium name="The Broad Institute Genome Sequencing Center for Infectious Disease"/>
            <person name="Wu L."/>
            <person name="Ma J."/>
        </authorList>
    </citation>
    <scope>NUCLEOTIDE SEQUENCE [LARGE SCALE GENOMIC DNA]</scope>
    <source>
        <strain evidence="3">JCM 17810</strain>
    </source>
</reference>
<gene>
    <name evidence="1" type="ORF">GCM10023169_04650</name>
    <name evidence="2" type="ORF">GCM10023169_12260</name>
</gene>
<evidence type="ECO:0000313" key="1">
    <source>
        <dbReference type="EMBL" id="GAA4416852.1"/>
    </source>
</evidence>
<protein>
    <submittedName>
        <fullName evidence="2">Uncharacterized protein</fullName>
    </submittedName>
</protein>